<keyword evidence="2" id="KW-0540">Nuclease</keyword>
<dbReference type="GO" id="GO:0004519">
    <property type="term" value="F:endonuclease activity"/>
    <property type="evidence" value="ECO:0007669"/>
    <property type="project" value="UniProtKB-KW"/>
</dbReference>
<name>A0A1S2CPG1_AERSO</name>
<evidence type="ECO:0000259" key="1">
    <source>
        <dbReference type="Pfam" id="PF04471"/>
    </source>
</evidence>
<dbReference type="OrthoDB" id="5191874at2"/>
<dbReference type="InterPro" id="IPR007560">
    <property type="entry name" value="Restrct_endonuc_IV_Mrr"/>
</dbReference>
<evidence type="ECO:0000313" key="2">
    <source>
        <dbReference type="EMBL" id="OHY90624.1"/>
    </source>
</evidence>
<evidence type="ECO:0000313" key="3">
    <source>
        <dbReference type="Proteomes" id="UP000179934"/>
    </source>
</evidence>
<sequence length="286" mass="33222">MGNGKQYEEFVGRLQQAILNSEEYLKIKNITIEKNRIITDNNGIEREFDLYWEYDLGGIKYKSVIECKDYNKKISIEKIDALIGKISDIPNIYPIFATKIGYQSGAKIKAERKGVELLIVREQCENDWVADDGTPYLREIGFNIQINTPVKIYQIIPQLDGQWILANTDIDVTKPLVHHSRNDQIYINDKRALTRTSIHQLETDLTAEYKEVYGDFTKTYHYDDAYLEVDGYKLKLISLDIGFRHSLPFSLETSIDFSKELIGVIEYLRSGKKTAVYKDRVTPDWR</sequence>
<dbReference type="InterPro" id="IPR011335">
    <property type="entry name" value="Restrct_endonuc-II-like"/>
</dbReference>
<dbReference type="Pfam" id="PF04471">
    <property type="entry name" value="Mrr_cat"/>
    <property type="match status" value="1"/>
</dbReference>
<keyword evidence="2" id="KW-0255">Endonuclease</keyword>
<protein>
    <submittedName>
        <fullName evidence="2">Restriction endonuclease</fullName>
    </submittedName>
</protein>
<dbReference type="AlphaFoldDB" id="A0A1S2CPG1"/>
<reference evidence="2 3" key="1">
    <citation type="submission" date="2016-09" db="EMBL/GenBank/DDBJ databases">
        <title>Draft Genome Sequence of Aeromonas sobria Strain 08005, Isolated from Sick Rana catesbeiana.</title>
        <authorList>
            <person name="Yang Q."/>
        </authorList>
    </citation>
    <scope>NUCLEOTIDE SEQUENCE [LARGE SCALE GENOMIC DNA]</scope>
    <source>
        <strain evidence="2 3">08005</strain>
    </source>
</reference>
<comment type="caution">
    <text evidence="2">The sequence shown here is derived from an EMBL/GenBank/DDBJ whole genome shotgun (WGS) entry which is preliminary data.</text>
</comment>
<accession>A0A1S2CPG1</accession>
<proteinExistence type="predicted"/>
<keyword evidence="2" id="KW-0378">Hydrolase</keyword>
<feature type="domain" description="Restriction endonuclease type IV Mrr" evidence="1">
    <location>
        <begin position="47"/>
        <end position="118"/>
    </location>
</feature>
<gene>
    <name evidence="2" type="ORF">BJD16_18360</name>
</gene>
<dbReference type="Proteomes" id="UP000179934">
    <property type="component" value="Unassembled WGS sequence"/>
</dbReference>
<dbReference type="GO" id="GO:0003677">
    <property type="term" value="F:DNA binding"/>
    <property type="evidence" value="ECO:0007669"/>
    <property type="project" value="InterPro"/>
</dbReference>
<dbReference type="GO" id="GO:0009307">
    <property type="term" value="P:DNA restriction-modification system"/>
    <property type="evidence" value="ECO:0007669"/>
    <property type="project" value="InterPro"/>
</dbReference>
<dbReference type="RefSeq" id="WP_042021146.1">
    <property type="nucleotide sequence ID" value="NZ_CDBW01000022.1"/>
</dbReference>
<organism evidence="2 3">
    <name type="scientific">Aeromonas sobria</name>
    <dbReference type="NCBI Taxonomy" id="646"/>
    <lineage>
        <taxon>Bacteria</taxon>
        <taxon>Pseudomonadati</taxon>
        <taxon>Pseudomonadota</taxon>
        <taxon>Gammaproteobacteria</taxon>
        <taxon>Aeromonadales</taxon>
        <taxon>Aeromonadaceae</taxon>
        <taxon>Aeromonas</taxon>
    </lineage>
</organism>
<dbReference type="STRING" id="646.BJD16_18360"/>
<dbReference type="SUPFAM" id="SSF52980">
    <property type="entry name" value="Restriction endonuclease-like"/>
    <property type="match status" value="1"/>
</dbReference>
<dbReference type="EMBL" id="MKFU01000029">
    <property type="protein sequence ID" value="OHY90624.1"/>
    <property type="molecule type" value="Genomic_DNA"/>
</dbReference>
<dbReference type="GeneID" id="58922594"/>